<keyword evidence="6" id="KW-0460">Magnesium</keyword>
<feature type="domain" description="EngB-type G" evidence="11">
    <location>
        <begin position="24"/>
        <end position="199"/>
    </location>
</feature>
<protein>
    <recommendedName>
        <fullName evidence="10">Probable GTP-binding protein EngB</fullName>
    </recommendedName>
</protein>
<comment type="caution">
    <text evidence="12">The sequence shown here is derived from an EMBL/GenBank/DDBJ whole genome shotgun (WGS) entry which is preliminary data.</text>
</comment>
<keyword evidence="4" id="KW-0479">Metal-binding</keyword>
<keyword evidence="7 10" id="KW-0342">GTP-binding</keyword>
<keyword evidence="9 10" id="KW-0131">Cell cycle</keyword>
<keyword evidence="13" id="KW-1185">Reference proteome</keyword>
<dbReference type="AlphaFoldDB" id="A4BD72"/>
<sequence>MSLKYDSAQFLTSAAKFSQCPTDTGAEVAFAGRSNAGKSSALNALTRNSKLARTSKTPGRTQLLNFFTLSSDEHRLVDLPGYGYAKVNRNMKQDWEEHIGEYLAERLSLRGLVLVMDIRHPMTEFDQMIIDWAVETEMPLLALLTKADKLKRGPAKSTWLKVRNQLQTRAPWLDAQMFSALKKDGVSDLTRWLDGQLLEEIPPTDQP</sequence>
<dbReference type="InterPro" id="IPR027417">
    <property type="entry name" value="P-loop_NTPase"/>
</dbReference>
<organism evidence="12 13">
    <name type="scientific">Reinekea blandensis MED297</name>
    <dbReference type="NCBI Taxonomy" id="314283"/>
    <lineage>
        <taxon>Bacteria</taxon>
        <taxon>Pseudomonadati</taxon>
        <taxon>Pseudomonadota</taxon>
        <taxon>Gammaproteobacteria</taxon>
        <taxon>Oceanospirillales</taxon>
        <taxon>Saccharospirillaceae</taxon>
        <taxon>Reinekea</taxon>
    </lineage>
</organism>
<gene>
    <name evidence="10" type="primary">engB</name>
    <name evidence="12" type="ORF">MED297_05689</name>
</gene>
<dbReference type="FunFam" id="3.40.50.300:FF:000098">
    <property type="entry name" value="Probable GTP-binding protein EngB"/>
    <property type="match status" value="1"/>
</dbReference>
<proteinExistence type="inferred from homology"/>
<reference evidence="12 13" key="1">
    <citation type="submission" date="2006-02" db="EMBL/GenBank/DDBJ databases">
        <authorList>
            <person name="Pinhassi J."/>
            <person name="Pedros-Alio C."/>
            <person name="Ferriera S."/>
            <person name="Johnson J."/>
            <person name="Kravitz S."/>
            <person name="Halpern A."/>
            <person name="Remington K."/>
            <person name="Beeson K."/>
            <person name="Tran B."/>
            <person name="Rogers Y.-H."/>
            <person name="Friedman R."/>
            <person name="Venter J.C."/>
        </authorList>
    </citation>
    <scope>NUCLEOTIDE SEQUENCE [LARGE SCALE GENOMIC DNA]</scope>
    <source>
        <strain evidence="12 13">MED297</strain>
    </source>
</reference>
<keyword evidence="5 10" id="KW-0547">Nucleotide-binding</keyword>
<evidence type="ECO:0000259" key="11">
    <source>
        <dbReference type="PROSITE" id="PS51706"/>
    </source>
</evidence>
<comment type="similarity">
    <text evidence="2 10">Belongs to the TRAFAC class TrmE-Era-EngA-EngB-Septin-like GTPase superfamily. EngB GTPase family.</text>
</comment>
<dbReference type="Gene3D" id="3.40.50.300">
    <property type="entry name" value="P-loop containing nucleotide triphosphate hydrolases"/>
    <property type="match status" value="1"/>
</dbReference>
<comment type="cofactor">
    <cofactor evidence="1">
        <name>Mg(2+)</name>
        <dbReference type="ChEBI" id="CHEBI:18420"/>
    </cofactor>
</comment>
<evidence type="ECO:0000256" key="7">
    <source>
        <dbReference type="ARBA" id="ARBA00023134"/>
    </source>
</evidence>
<dbReference type="GO" id="GO:0005525">
    <property type="term" value="F:GTP binding"/>
    <property type="evidence" value="ECO:0007669"/>
    <property type="project" value="UniProtKB-UniRule"/>
</dbReference>
<dbReference type="NCBIfam" id="TIGR03598">
    <property type="entry name" value="GTPase_YsxC"/>
    <property type="match status" value="1"/>
</dbReference>
<evidence type="ECO:0000256" key="3">
    <source>
        <dbReference type="ARBA" id="ARBA00022618"/>
    </source>
</evidence>
<evidence type="ECO:0000313" key="12">
    <source>
        <dbReference type="EMBL" id="EAR09816.1"/>
    </source>
</evidence>
<accession>A4BD72</accession>
<dbReference type="InterPro" id="IPR030393">
    <property type="entry name" value="G_ENGB_dom"/>
</dbReference>
<dbReference type="PANTHER" id="PTHR11649">
    <property type="entry name" value="MSS1/TRME-RELATED GTP-BINDING PROTEIN"/>
    <property type="match status" value="1"/>
</dbReference>
<dbReference type="HOGENOM" id="CLU_033732_1_0_6"/>
<dbReference type="PANTHER" id="PTHR11649:SF13">
    <property type="entry name" value="ENGB-TYPE G DOMAIN-CONTAINING PROTEIN"/>
    <property type="match status" value="1"/>
</dbReference>
<evidence type="ECO:0000256" key="8">
    <source>
        <dbReference type="ARBA" id="ARBA00023210"/>
    </source>
</evidence>
<evidence type="ECO:0000256" key="1">
    <source>
        <dbReference type="ARBA" id="ARBA00001946"/>
    </source>
</evidence>
<keyword evidence="8 10" id="KW-0717">Septation</keyword>
<dbReference type="STRING" id="314283.MED297_05689"/>
<comment type="function">
    <text evidence="10">Necessary for normal cell division and for the maintenance of normal septation.</text>
</comment>
<dbReference type="HAMAP" id="MF_00321">
    <property type="entry name" value="GTPase_EngB"/>
    <property type="match status" value="1"/>
</dbReference>
<dbReference type="RefSeq" id="WP_008048292.1">
    <property type="nucleotide sequence ID" value="NZ_CH724155.1"/>
</dbReference>
<dbReference type="GO" id="GO:0005829">
    <property type="term" value="C:cytosol"/>
    <property type="evidence" value="ECO:0007669"/>
    <property type="project" value="TreeGrafter"/>
</dbReference>
<dbReference type="EMBL" id="AAOE01000007">
    <property type="protein sequence ID" value="EAR09816.1"/>
    <property type="molecule type" value="Genomic_DNA"/>
</dbReference>
<evidence type="ECO:0000256" key="10">
    <source>
        <dbReference type="HAMAP-Rule" id="MF_00321"/>
    </source>
</evidence>
<evidence type="ECO:0000256" key="4">
    <source>
        <dbReference type="ARBA" id="ARBA00022723"/>
    </source>
</evidence>
<keyword evidence="3 10" id="KW-0132">Cell division</keyword>
<dbReference type="InterPro" id="IPR006073">
    <property type="entry name" value="GTP-bd"/>
</dbReference>
<evidence type="ECO:0000256" key="5">
    <source>
        <dbReference type="ARBA" id="ARBA00022741"/>
    </source>
</evidence>
<evidence type="ECO:0000256" key="9">
    <source>
        <dbReference type="ARBA" id="ARBA00023306"/>
    </source>
</evidence>
<evidence type="ECO:0000256" key="2">
    <source>
        <dbReference type="ARBA" id="ARBA00009638"/>
    </source>
</evidence>
<evidence type="ECO:0000256" key="6">
    <source>
        <dbReference type="ARBA" id="ARBA00022842"/>
    </source>
</evidence>
<dbReference type="GO" id="GO:0046872">
    <property type="term" value="F:metal ion binding"/>
    <property type="evidence" value="ECO:0007669"/>
    <property type="project" value="UniProtKB-KW"/>
</dbReference>
<dbReference type="GO" id="GO:0000917">
    <property type="term" value="P:division septum assembly"/>
    <property type="evidence" value="ECO:0007669"/>
    <property type="project" value="UniProtKB-KW"/>
</dbReference>
<dbReference type="OrthoDB" id="9804921at2"/>
<dbReference type="SUPFAM" id="SSF52540">
    <property type="entry name" value="P-loop containing nucleoside triphosphate hydrolases"/>
    <property type="match status" value="1"/>
</dbReference>
<dbReference type="Proteomes" id="UP000005953">
    <property type="component" value="Unassembled WGS sequence"/>
</dbReference>
<dbReference type="Pfam" id="PF01926">
    <property type="entry name" value="MMR_HSR1"/>
    <property type="match status" value="1"/>
</dbReference>
<dbReference type="CDD" id="cd01876">
    <property type="entry name" value="YihA_EngB"/>
    <property type="match status" value="1"/>
</dbReference>
<evidence type="ECO:0000313" key="13">
    <source>
        <dbReference type="Proteomes" id="UP000005953"/>
    </source>
</evidence>
<name>A4BD72_9GAMM</name>
<dbReference type="PROSITE" id="PS51706">
    <property type="entry name" value="G_ENGB"/>
    <property type="match status" value="1"/>
</dbReference>
<dbReference type="InterPro" id="IPR019987">
    <property type="entry name" value="GTP-bd_ribosome_bio_YsxC"/>
</dbReference>